<evidence type="ECO:0000256" key="1">
    <source>
        <dbReference type="ARBA" id="ARBA00008670"/>
    </source>
</evidence>
<organism evidence="3 4">
    <name type="scientific">Anabas testudineus</name>
    <name type="common">Climbing perch</name>
    <name type="synonym">Anthias testudineus</name>
    <dbReference type="NCBI Taxonomy" id="64144"/>
    <lineage>
        <taxon>Eukaryota</taxon>
        <taxon>Metazoa</taxon>
        <taxon>Chordata</taxon>
        <taxon>Craniata</taxon>
        <taxon>Vertebrata</taxon>
        <taxon>Euteleostomi</taxon>
        <taxon>Actinopterygii</taxon>
        <taxon>Neopterygii</taxon>
        <taxon>Teleostei</taxon>
        <taxon>Neoteleostei</taxon>
        <taxon>Acanthomorphata</taxon>
        <taxon>Anabantaria</taxon>
        <taxon>Anabantiformes</taxon>
        <taxon>Anabantoidei</taxon>
        <taxon>Anabantidae</taxon>
        <taxon>Anabas</taxon>
    </lineage>
</organism>
<dbReference type="Ensembl" id="ENSATET00000060334.1">
    <property type="protein sequence ID" value="ENSATEP00000047221.1"/>
    <property type="gene ID" value="ENSATEG00000027150.1"/>
</dbReference>
<reference evidence="3" key="1">
    <citation type="submission" date="2021-04" db="EMBL/GenBank/DDBJ databases">
        <authorList>
            <consortium name="Wellcome Sanger Institute Data Sharing"/>
        </authorList>
    </citation>
    <scope>NUCLEOTIDE SEQUENCE [LARGE SCALE GENOMIC DNA]</scope>
</reference>
<dbReference type="Gene3D" id="2.60.120.40">
    <property type="match status" value="1"/>
</dbReference>
<dbReference type="GO" id="GO:0005164">
    <property type="term" value="F:tumor necrosis factor receptor binding"/>
    <property type="evidence" value="ECO:0007669"/>
    <property type="project" value="InterPro"/>
</dbReference>
<evidence type="ECO:0000313" key="4">
    <source>
        <dbReference type="Proteomes" id="UP000265040"/>
    </source>
</evidence>
<accession>A0A7N6FAL1</accession>
<keyword evidence="4" id="KW-1185">Reference proteome</keyword>
<evidence type="ECO:0000313" key="3">
    <source>
        <dbReference type="Ensembl" id="ENSATEP00000047221.1"/>
    </source>
</evidence>
<feature type="domain" description="THD" evidence="2">
    <location>
        <begin position="61"/>
        <end position="168"/>
    </location>
</feature>
<dbReference type="AlphaFoldDB" id="A0A7N6FAL1"/>
<dbReference type="OrthoDB" id="8954529at2759"/>
<dbReference type="GO" id="GO:0016020">
    <property type="term" value="C:membrane"/>
    <property type="evidence" value="ECO:0007669"/>
    <property type="project" value="InterPro"/>
</dbReference>
<comment type="similarity">
    <text evidence="1">Belongs to the tumor necrosis factor family.</text>
</comment>
<protein>
    <recommendedName>
        <fullName evidence="2">THD domain-containing protein</fullName>
    </recommendedName>
</protein>
<reference evidence="3" key="2">
    <citation type="submission" date="2025-08" db="UniProtKB">
        <authorList>
            <consortium name="Ensembl"/>
        </authorList>
    </citation>
    <scope>IDENTIFICATION</scope>
</reference>
<reference evidence="3" key="3">
    <citation type="submission" date="2025-09" db="UniProtKB">
        <authorList>
            <consortium name="Ensembl"/>
        </authorList>
    </citation>
    <scope>IDENTIFICATION</scope>
</reference>
<proteinExistence type="inferred from homology"/>
<dbReference type="Proteomes" id="UP000265040">
    <property type="component" value="Chromosome 22"/>
</dbReference>
<sequence>LRQVPALLLLRACTFTTSILKLDHLLTIRQHHKEILCFTCPADSMPGDNITDEQYIKWQVLFGDGYNKERRAIVIPQTGVYFVYVKTDIHCHNVNGAANFYVELQSWNEGYPAVQTLSSALDGLVCPNGAPRTVVVGELLDLLEGDHVSVWVVEGFKLMSKSSFGAFFL</sequence>
<dbReference type="SUPFAM" id="SSF49842">
    <property type="entry name" value="TNF-like"/>
    <property type="match status" value="1"/>
</dbReference>
<dbReference type="GeneTree" id="ENSGT00940000177239"/>
<name>A0A7N6FAL1_ANATE</name>
<dbReference type="InParanoid" id="A0A7N6FAL1"/>
<dbReference type="InterPro" id="IPR008983">
    <property type="entry name" value="Tumour_necrosis_fac-like_dom"/>
</dbReference>
<dbReference type="InterPro" id="IPR006052">
    <property type="entry name" value="TNF_dom"/>
</dbReference>
<dbReference type="Pfam" id="PF00229">
    <property type="entry name" value="TNF"/>
    <property type="match status" value="1"/>
</dbReference>
<evidence type="ECO:0000259" key="2">
    <source>
        <dbReference type="Pfam" id="PF00229"/>
    </source>
</evidence>
<dbReference type="GO" id="GO:0006955">
    <property type="term" value="P:immune response"/>
    <property type="evidence" value="ECO:0007669"/>
    <property type="project" value="InterPro"/>
</dbReference>